<evidence type="ECO:0000256" key="4">
    <source>
        <dbReference type="ARBA" id="ARBA00022741"/>
    </source>
</evidence>
<organism evidence="10 11">
    <name type="scientific">Clostridium hominis</name>
    <dbReference type="NCBI Taxonomy" id="2763036"/>
    <lineage>
        <taxon>Bacteria</taxon>
        <taxon>Bacillati</taxon>
        <taxon>Bacillota</taxon>
        <taxon>Clostridia</taxon>
        <taxon>Eubacteriales</taxon>
        <taxon>Clostridiaceae</taxon>
        <taxon>Clostridium</taxon>
    </lineage>
</organism>
<dbReference type="Gene3D" id="2.60.200.40">
    <property type="match status" value="1"/>
</dbReference>
<keyword evidence="8" id="KW-1208">Phospholipid metabolism</keyword>
<comment type="caution">
    <text evidence="10">The sequence shown here is derived from an EMBL/GenBank/DDBJ whole genome shotgun (WGS) entry which is preliminary data.</text>
</comment>
<gene>
    <name evidence="10" type="ORF">H8S20_15175</name>
</gene>
<dbReference type="EMBL" id="JACOOO010000035">
    <property type="protein sequence ID" value="MBC5630205.1"/>
    <property type="molecule type" value="Genomic_DNA"/>
</dbReference>
<dbReference type="PROSITE" id="PS50146">
    <property type="entry name" value="DAGK"/>
    <property type="match status" value="1"/>
</dbReference>
<dbReference type="PANTHER" id="PTHR12358">
    <property type="entry name" value="SPHINGOSINE KINASE"/>
    <property type="match status" value="1"/>
</dbReference>
<name>A0ABR7DFK8_9CLOT</name>
<dbReference type="PANTHER" id="PTHR12358:SF54">
    <property type="entry name" value="SPHINGOSINE KINASE RELATED PROTEIN"/>
    <property type="match status" value="1"/>
</dbReference>
<keyword evidence="7" id="KW-0443">Lipid metabolism</keyword>
<dbReference type="InterPro" id="IPR017438">
    <property type="entry name" value="ATP-NAD_kinase_N"/>
</dbReference>
<evidence type="ECO:0000256" key="2">
    <source>
        <dbReference type="ARBA" id="ARBA00005983"/>
    </source>
</evidence>
<keyword evidence="7" id="KW-0444">Lipid biosynthesis</keyword>
<dbReference type="InterPro" id="IPR005218">
    <property type="entry name" value="Diacylglycerol/lipid_kinase"/>
</dbReference>
<dbReference type="InterPro" id="IPR001206">
    <property type="entry name" value="Diacylglycerol_kinase_cat_dom"/>
</dbReference>
<keyword evidence="7" id="KW-0594">Phospholipid biosynthesis</keyword>
<comment type="cofactor">
    <cofactor evidence="1">
        <name>Mg(2+)</name>
        <dbReference type="ChEBI" id="CHEBI:18420"/>
    </cofactor>
</comment>
<keyword evidence="6" id="KW-0067">ATP-binding</keyword>
<evidence type="ECO:0000256" key="6">
    <source>
        <dbReference type="ARBA" id="ARBA00022840"/>
    </source>
</evidence>
<keyword evidence="4" id="KW-0547">Nucleotide-binding</keyword>
<comment type="similarity">
    <text evidence="2">Belongs to the diacylglycerol/lipid kinase family.</text>
</comment>
<dbReference type="Proteomes" id="UP000596929">
    <property type="component" value="Unassembled WGS sequence"/>
</dbReference>
<evidence type="ECO:0000313" key="10">
    <source>
        <dbReference type="EMBL" id="MBC5630205.1"/>
    </source>
</evidence>
<keyword evidence="11" id="KW-1185">Reference proteome</keyword>
<sequence length="300" mass="33672">MRHLFIINPIAGKGSAIKYKEIIEEYFKDKDECYDIRITEGPEQATDIVKNYDYSEECNVYSVGGDGTLNEVINGLIGKNASLGIIPAGSGNDFVRTYLDKSKLTNILKETIEGKSKEIDIGCINNKYFINISAIGFPADVNLNAKIFKNQYVISGSLAYILGAIVSLFKFKYEKIKFIIDGEEIDDEMFLVALANGRYYGGGIVLAPDAEISDGTLDFYGIKKTNPYKILRYLIAFLTKKDIREFKDTYYNKCKTLKIISEKEIISNIDGEIIKANEFNFEIIPKGIKLIIPNDDGMEG</sequence>
<dbReference type="SMART" id="SM00046">
    <property type="entry name" value="DAGKc"/>
    <property type="match status" value="1"/>
</dbReference>
<evidence type="ECO:0000256" key="3">
    <source>
        <dbReference type="ARBA" id="ARBA00022679"/>
    </source>
</evidence>
<evidence type="ECO:0000256" key="7">
    <source>
        <dbReference type="ARBA" id="ARBA00023209"/>
    </source>
</evidence>
<evidence type="ECO:0000259" key="9">
    <source>
        <dbReference type="PROSITE" id="PS50146"/>
    </source>
</evidence>
<dbReference type="InterPro" id="IPR050187">
    <property type="entry name" value="Lipid_Phosphate_FormReg"/>
</dbReference>
<dbReference type="Gene3D" id="3.40.50.10330">
    <property type="entry name" value="Probable inorganic polyphosphate/atp-NAD kinase, domain 1"/>
    <property type="match status" value="1"/>
</dbReference>
<dbReference type="GO" id="GO:0016301">
    <property type="term" value="F:kinase activity"/>
    <property type="evidence" value="ECO:0007669"/>
    <property type="project" value="UniProtKB-KW"/>
</dbReference>
<dbReference type="RefSeq" id="WP_032117211.1">
    <property type="nucleotide sequence ID" value="NZ_JACOOO010000035.1"/>
</dbReference>
<reference evidence="10 11" key="1">
    <citation type="submission" date="2020-08" db="EMBL/GenBank/DDBJ databases">
        <title>Genome public.</title>
        <authorList>
            <person name="Liu C."/>
            <person name="Sun Q."/>
        </authorList>
    </citation>
    <scope>NUCLEOTIDE SEQUENCE [LARGE SCALE GENOMIC DNA]</scope>
    <source>
        <strain evidence="10 11">NSJ-6</strain>
    </source>
</reference>
<accession>A0ABR7DFK8</accession>
<keyword evidence="3" id="KW-0808">Transferase</keyword>
<dbReference type="InterPro" id="IPR016064">
    <property type="entry name" value="NAD/diacylglycerol_kinase_sf"/>
</dbReference>
<feature type="domain" description="DAGKc" evidence="9">
    <location>
        <begin position="1"/>
        <end position="128"/>
    </location>
</feature>
<evidence type="ECO:0000256" key="8">
    <source>
        <dbReference type="ARBA" id="ARBA00023264"/>
    </source>
</evidence>
<evidence type="ECO:0000313" key="11">
    <source>
        <dbReference type="Proteomes" id="UP000596929"/>
    </source>
</evidence>
<protein>
    <submittedName>
        <fullName evidence="10">Diacylglycerol kinase family lipid kinase</fullName>
    </submittedName>
</protein>
<evidence type="ECO:0000256" key="5">
    <source>
        <dbReference type="ARBA" id="ARBA00022777"/>
    </source>
</evidence>
<dbReference type="NCBIfam" id="TIGR00147">
    <property type="entry name" value="YegS/Rv2252/BmrU family lipid kinase"/>
    <property type="match status" value="1"/>
</dbReference>
<proteinExistence type="inferred from homology"/>
<dbReference type="InterPro" id="IPR045540">
    <property type="entry name" value="YegS/DAGK_C"/>
</dbReference>
<dbReference type="SUPFAM" id="SSF111331">
    <property type="entry name" value="NAD kinase/diacylglycerol kinase-like"/>
    <property type="match status" value="1"/>
</dbReference>
<dbReference type="Pfam" id="PF19279">
    <property type="entry name" value="YegS_C"/>
    <property type="match status" value="1"/>
</dbReference>
<dbReference type="Pfam" id="PF00781">
    <property type="entry name" value="DAGK_cat"/>
    <property type="match status" value="1"/>
</dbReference>
<keyword evidence="5 10" id="KW-0418">Kinase</keyword>
<evidence type="ECO:0000256" key="1">
    <source>
        <dbReference type="ARBA" id="ARBA00001946"/>
    </source>
</evidence>